<protein>
    <submittedName>
        <fullName evidence="2">Uncharacterized protein</fullName>
    </submittedName>
</protein>
<evidence type="ECO:0000313" key="3">
    <source>
        <dbReference type="Proteomes" id="UP000321491"/>
    </source>
</evidence>
<feature type="chain" id="PRO_5038458659" evidence="1">
    <location>
        <begin position="24"/>
        <end position="134"/>
    </location>
</feature>
<dbReference type="Proteomes" id="UP000321491">
    <property type="component" value="Unassembled WGS sequence"/>
</dbReference>
<evidence type="ECO:0000256" key="1">
    <source>
        <dbReference type="SAM" id="SignalP"/>
    </source>
</evidence>
<dbReference type="AlphaFoldDB" id="A0A511V0V7"/>
<accession>A0A511V0V7</accession>
<keyword evidence="1" id="KW-0732">Signal</keyword>
<dbReference type="OrthoDB" id="2970685at2"/>
<name>A0A511V0V7_9BACI</name>
<comment type="caution">
    <text evidence="2">The sequence shown here is derived from an EMBL/GenBank/DDBJ whole genome shotgun (WGS) entry which is preliminary data.</text>
</comment>
<reference evidence="2 3" key="1">
    <citation type="submission" date="2019-07" db="EMBL/GenBank/DDBJ databases">
        <title>Whole genome shotgun sequence of Cerasibacillus quisquiliarum NBRC 102429.</title>
        <authorList>
            <person name="Hosoyama A."/>
            <person name="Uohara A."/>
            <person name="Ohji S."/>
            <person name="Ichikawa N."/>
        </authorList>
    </citation>
    <scope>NUCLEOTIDE SEQUENCE [LARGE SCALE GENOMIC DNA]</scope>
    <source>
        <strain evidence="2 3">NBRC 102429</strain>
    </source>
</reference>
<gene>
    <name evidence="2" type="ORF">CQU01_27780</name>
</gene>
<feature type="signal peptide" evidence="1">
    <location>
        <begin position="1"/>
        <end position="23"/>
    </location>
</feature>
<dbReference type="EMBL" id="BJXW01000068">
    <property type="protein sequence ID" value="GEN32540.1"/>
    <property type="molecule type" value="Genomic_DNA"/>
</dbReference>
<sequence length="134" mass="15034">MKKMFLTSLFVFGYLFGFNGLNAEASVVSDKVIKKDEAYTQSAVRAGITPSNLNGVAYKTYTISTSSLNHTGRHYHKIEFGDGTDSEGYGTGRKNFRKYWSTNSLRTYTTAAQVIHPDYGPSPWFYGKATIVYR</sequence>
<dbReference type="RefSeq" id="WP_146938873.1">
    <property type="nucleotide sequence ID" value="NZ_BJXW01000068.1"/>
</dbReference>
<keyword evidence="3" id="KW-1185">Reference proteome</keyword>
<evidence type="ECO:0000313" key="2">
    <source>
        <dbReference type="EMBL" id="GEN32540.1"/>
    </source>
</evidence>
<proteinExistence type="predicted"/>
<organism evidence="2 3">
    <name type="scientific">Cerasibacillus quisquiliarum</name>
    <dbReference type="NCBI Taxonomy" id="227865"/>
    <lineage>
        <taxon>Bacteria</taxon>
        <taxon>Bacillati</taxon>
        <taxon>Bacillota</taxon>
        <taxon>Bacilli</taxon>
        <taxon>Bacillales</taxon>
        <taxon>Bacillaceae</taxon>
        <taxon>Cerasibacillus</taxon>
    </lineage>
</organism>